<dbReference type="GO" id="GO:0140662">
    <property type="term" value="F:ATP-dependent protein folding chaperone"/>
    <property type="evidence" value="ECO:0007669"/>
    <property type="project" value="InterPro"/>
</dbReference>
<evidence type="ECO:0000313" key="4">
    <source>
        <dbReference type="EMBL" id="CAD8118036.1"/>
    </source>
</evidence>
<dbReference type="Pfam" id="PF00012">
    <property type="entry name" value="HSP70"/>
    <property type="match status" value="1"/>
</dbReference>
<dbReference type="EMBL" id="CAJJDN010000115">
    <property type="protein sequence ID" value="CAD8118036.1"/>
    <property type="molecule type" value="Genomic_DNA"/>
</dbReference>
<name>A0A8S1QQP7_9CILI</name>
<dbReference type="AlphaFoldDB" id="A0A8S1QQP7"/>
<dbReference type="GO" id="GO:0005524">
    <property type="term" value="F:ATP binding"/>
    <property type="evidence" value="ECO:0007669"/>
    <property type="project" value="UniProtKB-KW"/>
</dbReference>
<dbReference type="InterPro" id="IPR013126">
    <property type="entry name" value="Hsp_70_fam"/>
</dbReference>
<dbReference type="FunFam" id="3.30.420.40:FF:000028">
    <property type="entry name" value="heat shock 70 kDa protein-like"/>
    <property type="match status" value="1"/>
</dbReference>
<sequence>MIYLIKKQNNQQYNVTSKQLCNWNRFRNFILISNNSKLFTPSYVFFSDNERLIQDAAKRQATRNPKYKYLMSK</sequence>
<proteinExistence type="inferred from homology"/>
<reference evidence="4" key="1">
    <citation type="submission" date="2021-01" db="EMBL/GenBank/DDBJ databases">
        <authorList>
            <consortium name="Genoscope - CEA"/>
            <person name="William W."/>
        </authorList>
    </citation>
    <scope>NUCLEOTIDE SEQUENCE</scope>
</reference>
<protein>
    <submittedName>
        <fullName evidence="4">Uncharacterized protein</fullName>
    </submittedName>
</protein>
<organism evidence="4 5">
    <name type="scientific">Paramecium sonneborni</name>
    <dbReference type="NCBI Taxonomy" id="65129"/>
    <lineage>
        <taxon>Eukaryota</taxon>
        <taxon>Sar</taxon>
        <taxon>Alveolata</taxon>
        <taxon>Ciliophora</taxon>
        <taxon>Intramacronucleata</taxon>
        <taxon>Oligohymenophorea</taxon>
        <taxon>Peniculida</taxon>
        <taxon>Parameciidae</taxon>
        <taxon>Paramecium</taxon>
    </lineage>
</organism>
<comment type="caution">
    <text evidence="4">The sequence shown here is derived from an EMBL/GenBank/DDBJ whole genome shotgun (WGS) entry which is preliminary data.</text>
</comment>
<evidence type="ECO:0000256" key="1">
    <source>
        <dbReference type="ARBA" id="ARBA00007381"/>
    </source>
</evidence>
<dbReference type="Proteomes" id="UP000692954">
    <property type="component" value="Unassembled WGS sequence"/>
</dbReference>
<keyword evidence="3" id="KW-0067">ATP-binding</keyword>
<gene>
    <name evidence="4" type="ORF">PSON_ATCC_30995.1.T1150204</name>
</gene>
<keyword evidence="2" id="KW-0547">Nucleotide-binding</keyword>
<evidence type="ECO:0000256" key="3">
    <source>
        <dbReference type="ARBA" id="ARBA00022840"/>
    </source>
</evidence>
<comment type="similarity">
    <text evidence="1">Belongs to the heat shock protein 70 family.</text>
</comment>
<keyword evidence="5" id="KW-1185">Reference proteome</keyword>
<evidence type="ECO:0000313" key="5">
    <source>
        <dbReference type="Proteomes" id="UP000692954"/>
    </source>
</evidence>
<evidence type="ECO:0000256" key="2">
    <source>
        <dbReference type="ARBA" id="ARBA00022741"/>
    </source>
</evidence>
<dbReference type="OrthoDB" id="2978977at2759"/>
<accession>A0A8S1QQP7</accession>